<feature type="compositionally biased region" description="Low complexity" evidence="2">
    <location>
        <begin position="249"/>
        <end position="264"/>
    </location>
</feature>
<keyword evidence="1" id="KW-0175">Coiled coil</keyword>
<gene>
    <name evidence="3" type="ORF">BE21_54815</name>
</gene>
<feature type="region of interest" description="Disordered" evidence="2">
    <location>
        <begin position="1"/>
        <end position="22"/>
    </location>
</feature>
<feature type="region of interest" description="Disordered" evidence="2">
    <location>
        <begin position="228"/>
        <end position="264"/>
    </location>
</feature>
<comment type="caution">
    <text evidence="3">The sequence shown here is derived from an EMBL/GenBank/DDBJ whole genome shotgun (WGS) entry which is preliminary data.</text>
</comment>
<dbReference type="Proteomes" id="UP000075502">
    <property type="component" value="Unassembled WGS sequence"/>
</dbReference>
<evidence type="ECO:0000256" key="2">
    <source>
        <dbReference type="SAM" id="MobiDB-lite"/>
    </source>
</evidence>
<sequence length="264" mass="27688">MASKLVTDRDKSSRAVAASAETHADEIAKGIAAELAPCLRSGEKMPDVALLVRLVARRLAADTAALVAADDAHERELADDAAPREARDEAAARLRSVLVDGRAAVDAAFGPAGLRKLRLDGAVPEDPSVLVTTGERVVSALRDADVKLPKPRRASMKLDRAALADEIAAELPALKKALAKVATEEREKEATLRAKQNAMRKSDKSFGQGAALLAASFTFAGLEDLAAKVRPSGRRPGRTAAEEDDALPVEEPASPESPLPLDGG</sequence>
<evidence type="ECO:0000313" key="3">
    <source>
        <dbReference type="EMBL" id="KYG02564.1"/>
    </source>
</evidence>
<reference evidence="3 4" key="1">
    <citation type="submission" date="2014-02" db="EMBL/GenBank/DDBJ databases">
        <title>The small core and large imbalanced accessory genome model reveals a collaborative survival strategy of Sorangium cellulosum strains in nature.</title>
        <authorList>
            <person name="Han K."/>
            <person name="Peng R."/>
            <person name="Blom J."/>
            <person name="Li Y.-Z."/>
        </authorList>
    </citation>
    <scope>NUCLEOTIDE SEQUENCE [LARGE SCALE GENOMIC DNA]</scope>
    <source>
        <strain evidence="3 4">So0007-03</strain>
    </source>
</reference>
<organism evidence="3 4">
    <name type="scientific">Sorangium cellulosum</name>
    <name type="common">Polyangium cellulosum</name>
    <dbReference type="NCBI Taxonomy" id="56"/>
    <lineage>
        <taxon>Bacteria</taxon>
        <taxon>Pseudomonadati</taxon>
        <taxon>Myxococcota</taxon>
        <taxon>Polyangia</taxon>
        <taxon>Polyangiales</taxon>
        <taxon>Polyangiaceae</taxon>
        <taxon>Sorangium</taxon>
    </lineage>
</organism>
<feature type="compositionally biased region" description="Basic and acidic residues" evidence="2">
    <location>
        <begin position="1"/>
        <end position="13"/>
    </location>
</feature>
<dbReference type="AlphaFoldDB" id="A0A150TCX4"/>
<feature type="coiled-coil region" evidence="1">
    <location>
        <begin position="174"/>
        <end position="201"/>
    </location>
</feature>
<dbReference type="EMBL" id="JEME01003036">
    <property type="protein sequence ID" value="KYG02564.1"/>
    <property type="molecule type" value="Genomic_DNA"/>
</dbReference>
<accession>A0A150TCX4</accession>
<name>A0A150TCX4_SORCE</name>
<evidence type="ECO:0000256" key="1">
    <source>
        <dbReference type="SAM" id="Coils"/>
    </source>
</evidence>
<protein>
    <submittedName>
        <fullName evidence="3">Uncharacterized protein</fullName>
    </submittedName>
</protein>
<proteinExistence type="predicted"/>
<evidence type="ECO:0000313" key="4">
    <source>
        <dbReference type="Proteomes" id="UP000075502"/>
    </source>
</evidence>